<evidence type="ECO:0000256" key="4">
    <source>
        <dbReference type="PIRSR" id="PIRSR640198-4"/>
    </source>
</evidence>
<organism evidence="6 7">
    <name type="scientific">Candidatus Staskawiczbacteria bacterium RIFOXYB1_FULL_37_44</name>
    <dbReference type="NCBI Taxonomy" id="1802223"/>
    <lineage>
        <taxon>Bacteria</taxon>
        <taxon>Candidatus Staskawicziibacteriota</taxon>
    </lineage>
</organism>
<name>A0A1G2IVH2_9BACT</name>
<dbReference type="SUPFAM" id="SSF140931">
    <property type="entry name" value="Fic-like"/>
    <property type="match status" value="1"/>
</dbReference>
<dbReference type="InterPro" id="IPR036597">
    <property type="entry name" value="Fido-like_dom_sf"/>
</dbReference>
<dbReference type="STRING" id="1802223.A2358_02195"/>
<dbReference type="PROSITE" id="PS51459">
    <property type="entry name" value="FIDO"/>
    <property type="match status" value="1"/>
</dbReference>
<dbReference type="PANTHER" id="PTHR13504:SF38">
    <property type="entry name" value="FIDO DOMAIN-CONTAINING PROTEIN"/>
    <property type="match status" value="1"/>
</dbReference>
<dbReference type="AlphaFoldDB" id="A0A1G2IVH2"/>
<gene>
    <name evidence="6" type="ORF">A2358_02195</name>
</gene>
<feature type="glycosylation site" description="N-linked (GlcNAc...) asparagine" evidence="4">
    <location>
        <position position="153"/>
    </location>
</feature>
<sequence>MKISQKVVNGKPYIYALDSIYINKGSTIPKNRSLGPSATTTNLAVKKQEFQNYIIDEEAKLRIEYWKDKVSDEFLAYANMEKIEKLRASLFQLKRNMGELGSAAMETAFLVDFIYNSNKIEGSRVPRESVEKIVREATGEKNEEVKNTIAAVNYTKQKGFKITIKNIEKIHDMLLAHEPANQKFRKDNNIVVGNSPVADYKDIKKELEKLLDWNHENNYKMYPVEQAFNFYYRFERIHPFKDGNGRTGRILMNEILKMHKYHPIIIWNKNREAHMNAFVNAMEGKKKSFFNFLSEQFIKTYEIYLEKIEKAYNLEHMMDFFFKPSM</sequence>
<dbReference type="Gene3D" id="1.10.3290.10">
    <property type="entry name" value="Fido-like domain"/>
    <property type="match status" value="1"/>
</dbReference>
<dbReference type="PANTHER" id="PTHR13504">
    <property type="entry name" value="FIDO DOMAIN-CONTAINING PROTEIN DDB_G0283145"/>
    <property type="match status" value="1"/>
</dbReference>
<evidence type="ECO:0000256" key="3">
    <source>
        <dbReference type="PIRSR" id="PIRSR640198-3"/>
    </source>
</evidence>
<evidence type="ECO:0000313" key="7">
    <source>
        <dbReference type="Proteomes" id="UP000178650"/>
    </source>
</evidence>
<evidence type="ECO:0000313" key="6">
    <source>
        <dbReference type="EMBL" id="OGZ78138.1"/>
    </source>
</evidence>
<dbReference type="InterPro" id="IPR040198">
    <property type="entry name" value="Fido_containing"/>
</dbReference>
<dbReference type="EMBL" id="MHPJ01000026">
    <property type="protein sequence ID" value="OGZ78138.1"/>
    <property type="molecule type" value="Genomic_DNA"/>
</dbReference>
<evidence type="ECO:0000256" key="1">
    <source>
        <dbReference type="PIRSR" id="PIRSR640198-1"/>
    </source>
</evidence>
<dbReference type="GO" id="GO:0005524">
    <property type="term" value="F:ATP binding"/>
    <property type="evidence" value="ECO:0007669"/>
    <property type="project" value="UniProtKB-KW"/>
</dbReference>
<evidence type="ECO:0000256" key="2">
    <source>
        <dbReference type="PIRSR" id="PIRSR640198-2"/>
    </source>
</evidence>
<dbReference type="InterPro" id="IPR003812">
    <property type="entry name" value="Fido"/>
</dbReference>
<feature type="site" description="Important for autoinhibition of adenylyltransferase activity" evidence="3">
    <location>
        <position position="121"/>
    </location>
</feature>
<dbReference type="Proteomes" id="UP000178650">
    <property type="component" value="Unassembled WGS sequence"/>
</dbReference>
<feature type="binding site" evidence="2">
    <location>
        <begin position="242"/>
        <end position="249"/>
    </location>
    <ligand>
        <name>ATP</name>
        <dbReference type="ChEBI" id="CHEBI:30616"/>
    </ligand>
</feature>
<protein>
    <recommendedName>
        <fullName evidence="5">Fido domain-containing protein</fullName>
    </recommendedName>
</protein>
<reference evidence="6 7" key="1">
    <citation type="journal article" date="2016" name="Nat. Commun.">
        <title>Thousands of microbial genomes shed light on interconnected biogeochemical processes in an aquifer system.</title>
        <authorList>
            <person name="Anantharaman K."/>
            <person name="Brown C.T."/>
            <person name="Hug L.A."/>
            <person name="Sharon I."/>
            <person name="Castelle C.J."/>
            <person name="Probst A.J."/>
            <person name="Thomas B.C."/>
            <person name="Singh A."/>
            <person name="Wilkins M.J."/>
            <person name="Karaoz U."/>
            <person name="Brodie E.L."/>
            <person name="Williams K.H."/>
            <person name="Hubbard S.S."/>
            <person name="Banfield J.F."/>
        </authorList>
    </citation>
    <scope>NUCLEOTIDE SEQUENCE [LARGE SCALE GENOMIC DNA]</scope>
</reference>
<keyword evidence="2" id="KW-0547">Nucleotide-binding</keyword>
<evidence type="ECO:0000259" key="5">
    <source>
        <dbReference type="PROSITE" id="PS51459"/>
    </source>
</evidence>
<accession>A0A1G2IVH2</accession>
<feature type="active site" evidence="1">
    <location>
        <position position="238"/>
    </location>
</feature>
<feature type="domain" description="Fido" evidence="5">
    <location>
        <begin position="162"/>
        <end position="295"/>
    </location>
</feature>
<comment type="caution">
    <text evidence="6">The sequence shown here is derived from an EMBL/GenBank/DDBJ whole genome shotgun (WGS) entry which is preliminary data.</text>
</comment>
<keyword evidence="2" id="KW-0067">ATP-binding</keyword>
<dbReference type="Pfam" id="PF02661">
    <property type="entry name" value="Fic"/>
    <property type="match status" value="1"/>
</dbReference>
<proteinExistence type="predicted"/>